<reference evidence="1 2" key="1">
    <citation type="journal article" date="2022" name="Genome Biol. Evol.">
        <title>The Spruce Budworm Genome: Reconstructing the Evolutionary History of Antifreeze Proteins.</title>
        <authorList>
            <person name="Beliveau C."/>
            <person name="Gagne P."/>
            <person name="Picq S."/>
            <person name="Vernygora O."/>
            <person name="Keeling C.I."/>
            <person name="Pinkney K."/>
            <person name="Doucet D."/>
            <person name="Wen F."/>
            <person name="Johnston J.S."/>
            <person name="Maaroufi H."/>
            <person name="Boyle B."/>
            <person name="Laroche J."/>
            <person name="Dewar K."/>
            <person name="Juretic N."/>
            <person name="Blackburn G."/>
            <person name="Nisole A."/>
            <person name="Brunet B."/>
            <person name="Brandao M."/>
            <person name="Lumley L."/>
            <person name="Duan J."/>
            <person name="Quan G."/>
            <person name="Lucarotti C.J."/>
            <person name="Roe A.D."/>
            <person name="Sperling F.A.H."/>
            <person name="Levesque R.C."/>
            <person name="Cusson M."/>
        </authorList>
    </citation>
    <scope>NUCLEOTIDE SEQUENCE [LARGE SCALE GENOMIC DNA]</scope>
    <source>
        <strain evidence="1">Glfc:IPQL:Cfum</strain>
    </source>
</reference>
<accession>A0ACC0KCJ0</accession>
<dbReference type="EMBL" id="CM046121">
    <property type="protein sequence ID" value="KAI8434246.1"/>
    <property type="molecule type" value="Genomic_DNA"/>
</dbReference>
<gene>
    <name evidence="1" type="ORF">MSG28_012343</name>
</gene>
<evidence type="ECO:0000313" key="2">
    <source>
        <dbReference type="Proteomes" id="UP001064048"/>
    </source>
</evidence>
<evidence type="ECO:0000313" key="1">
    <source>
        <dbReference type="EMBL" id="KAI8434246.1"/>
    </source>
</evidence>
<organism evidence="1 2">
    <name type="scientific">Choristoneura fumiferana</name>
    <name type="common">Spruce budworm moth</name>
    <name type="synonym">Archips fumiferana</name>
    <dbReference type="NCBI Taxonomy" id="7141"/>
    <lineage>
        <taxon>Eukaryota</taxon>
        <taxon>Metazoa</taxon>
        <taxon>Ecdysozoa</taxon>
        <taxon>Arthropoda</taxon>
        <taxon>Hexapoda</taxon>
        <taxon>Insecta</taxon>
        <taxon>Pterygota</taxon>
        <taxon>Neoptera</taxon>
        <taxon>Endopterygota</taxon>
        <taxon>Lepidoptera</taxon>
        <taxon>Glossata</taxon>
        <taxon>Ditrysia</taxon>
        <taxon>Tortricoidea</taxon>
        <taxon>Tortricidae</taxon>
        <taxon>Tortricinae</taxon>
        <taxon>Choristoneura</taxon>
    </lineage>
</organism>
<proteinExistence type="predicted"/>
<protein>
    <submittedName>
        <fullName evidence="1">Uncharacterized protein</fullName>
    </submittedName>
</protein>
<sequence>MVVVTYVKWTTTLSAAFNFRFINYFVKCCCNDDQKRGNTRRRDIESNDGDFYDTGMYYDQSGWPDNIDTGGWEGENDTGGWDGGDDTGGRDNEGDAGGWDGGGCDTGGWDGGGDTGCDSAAVIWEAVIVEVEIMIKYLFIVINAHRSFYIEVLRRHAGHNNGEDARTKRNTRHQ</sequence>
<keyword evidence="2" id="KW-1185">Reference proteome</keyword>
<name>A0ACC0KCJ0_CHOFU</name>
<comment type="caution">
    <text evidence="1">The sequence shown here is derived from an EMBL/GenBank/DDBJ whole genome shotgun (WGS) entry which is preliminary data.</text>
</comment>
<dbReference type="Proteomes" id="UP001064048">
    <property type="component" value="Chromosome 21"/>
</dbReference>